<evidence type="ECO:0000256" key="1">
    <source>
        <dbReference type="SAM" id="MobiDB-lite"/>
    </source>
</evidence>
<dbReference type="EMBL" id="JABFAF010272613">
    <property type="protein sequence ID" value="MBA0878674.1"/>
    <property type="molecule type" value="Genomic_DNA"/>
</dbReference>
<comment type="caution">
    <text evidence="2">The sequence shown here is derived from an EMBL/GenBank/DDBJ whole genome shotgun (WGS) entry which is preliminary data.</text>
</comment>
<sequence>MDTKTTDPYERKKKKQIFKQMTI</sequence>
<evidence type="ECO:0000313" key="2">
    <source>
        <dbReference type="EMBL" id="MBA0878674.1"/>
    </source>
</evidence>
<feature type="region of interest" description="Disordered" evidence="1">
    <location>
        <begin position="1"/>
        <end position="23"/>
    </location>
</feature>
<name>A0A7J9N655_GOSSC</name>
<accession>A0A7J9N655</accession>
<dbReference type="Proteomes" id="UP000593576">
    <property type="component" value="Unassembled WGS sequence"/>
</dbReference>
<evidence type="ECO:0000313" key="3">
    <source>
        <dbReference type="Proteomes" id="UP000593576"/>
    </source>
</evidence>
<proteinExistence type="predicted"/>
<protein>
    <submittedName>
        <fullName evidence="2">Uncharacterized protein</fullName>
    </submittedName>
</protein>
<reference evidence="2 3" key="1">
    <citation type="journal article" date="2019" name="Genome Biol. Evol.">
        <title>Insights into the evolution of the New World diploid cottons (Gossypium, subgenus Houzingenia) based on genome sequencing.</title>
        <authorList>
            <person name="Grover C.E."/>
            <person name="Arick M.A. 2nd"/>
            <person name="Thrash A."/>
            <person name="Conover J.L."/>
            <person name="Sanders W.S."/>
            <person name="Peterson D.G."/>
            <person name="Frelichowski J.E."/>
            <person name="Scheffler J.A."/>
            <person name="Scheffler B.E."/>
            <person name="Wendel J.F."/>
        </authorList>
    </citation>
    <scope>NUCLEOTIDE SEQUENCE [LARGE SCALE GENOMIC DNA]</scope>
    <source>
        <strain evidence="2">1</strain>
        <tissue evidence="2">Leaf</tissue>
    </source>
</reference>
<keyword evidence="3" id="KW-1185">Reference proteome</keyword>
<dbReference type="AlphaFoldDB" id="A0A7J9N655"/>
<gene>
    <name evidence="2" type="ORF">Goshw_013245</name>
</gene>
<organism evidence="2 3">
    <name type="scientific">Gossypium schwendimanii</name>
    <name type="common">Cotton</name>
    <dbReference type="NCBI Taxonomy" id="34291"/>
    <lineage>
        <taxon>Eukaryota</taxon>
        <taxon>Viridiplantae</taxon>
        <taxon>Streptophyta</taxon>
        <taxon>Embryophyta</taxon>
        <taxon>Tracheophyta</taxon>
        <taxon>Spermatophyta</taxon>
        <taxon>Magnoliopsida</taxon>
        <taxon>eudicotyledons</taxon>
        <taxon>Gunneridae</taxon>
        <taxon>Pentapetalae</taxon>
        <taxon>rosids</taxon>
        <taxon>malvids</taxon>
        <taxon>Malvales</taxon>
        <taxon>Malvaceae</taxon>
        <taxon>Malvoideae</taxon>
        <taxon>Gossypium</taxon>
    </lineage>
</organism>
<feature type="compositionally biased region" description="Basic and acidic residues" evidence="1">
    <location>
        <begin position="1"/>
        <end position="10"/>
    </location>
</feature>